<evidence type="ECO:0000256" key="5">
    <source>
        <dbReference type="ARBA" id="ARBA00023136"/>
    </source>
</evidence>
<feature type="non-terminal residue" evidence="7">
    <location>
        <position position="1"/>
    </location>
</feature>
<keyword evidence="2" id="KW-1003">Cell membrane</keyword>
<dbReference type="KEGG" id="bav:BAV1648"/>
<dbReference type="PANTHER" id="PTHR30086:SF20">
    <property type="entry name" value="ARGININE EXPORTER PROTEIN ARGO-RELATED"/>
    <property type="match status" value="1"/>
</dbReference>
<protein>
    <submittedName>
        <fullName evidence="7">LysE-family efflux protein</fullName>
    </submittedName>
</protein>
<feature type="transmembrane region" description="Helical" evidence="6">
    <location>
        <begin position="202"/>
        <end position="224"/>
    </location>
</feature>
<name>Q2L1H9_BORA1</name>
<organism evidence="7 8">
    <name type="scientific">Bordetella avium (strain 197N)</name>
    <dbReference type="NCBI Taxonomy" id="360910"/>
    <lineage>
        <taxon>Bacteria</taxon>
        <taxon>Pseudomonadati</taxon>
        <taxon>Pseudomonadota</taxon>
        <taxon>Betaproteobacteria</taxon>
        <taxon>Burkholderiales</taxon>
        <taxon>Alcaligenaceae</taxon>
        <taxon>Bordetella</taxon>
    </lineage>
</organism>
<accession>Q2L1H9</accession>
<dbReference type="PIRSF" id="PIRSF006324">
    <property type="entry name" value="LeuE"/>
    <property type="match status" value="1"/>
</dbReference>
<proteinExistence type="predicted"/>
<evidence type="ECO:0000256" key="1">
    <source>
        <dbReference type="ARBA" id="ARBA00004651"/>
    </source>
</evidence>
<keyword evidence="8" id="KW-1185">Reference proteome</keyword>
<evidence type="ECO:0000313" key="8">
    <source>
        <dbReference type="Proteomes" id="UP000001977"/>
    </source>
</evidence>
<feature type="transmembrane region" description="Helical" evidence="6">
    <location>
        <begin position="53"/>
        <end position="82"/>
    </location>
</feature>
<keyword evidence="3 6" id="KW-0812">Transmembrane</keyword>
<keyword evidence="5 6" id="KW-0472">Membrane</keyword>
<evidence type="ECO:0000256" key="2">
    <source>
        <dbReference type="ARBA" id="ARBA00022475"/>
    </source>
</evidence>
<evidence type="ECO:0000256" key="4">
    <source>
        <dbReference type="ARBA" id="ARBA00022989"/>
    </source>
</evidence>
<dbReference type="GO" id="GO:0015171">
    <property type="term" value="F:amino acid transmembrane transporter activity"/>
    <property type="evidence" value="ECO:0007669"/>
    <property type="project" value="TreeGrafter"/>
</dbReference>
<dbReference type="Proteomes" id="UP000001977">
    <property type="component" value="Chromosome"/>
</dbReference>
<evidence type="ECO:0000313" key="7">
    <source>
        <dbReference type="EMBL" id="CAJ49256.1"/>
    </source>
</evidence>
<dbReference type="InterPro" id="IPR001123">
    <property type="entry name" value="LeuE-type"/>
</dbReference>
<gene>
    <name evidence="7" type="ordered locus">BAV1648</name>
</gene>
<dbReference type="AlphaFoldDB" id="Q2L1H9"/>
<feature type="transmembrane region" description="Helical" evidence="6">
    <location>
        <begin position="88"/>
        <end position="106"/>
    </location>
</feature>
<evidence type="ECO:0000256" key="6">
    <source>
        <dbReference type="SAM" id="Phobius"/>
    </source>
</evidence>
<evidence type="ECO:0000256" key="3">
    <source>
        <dbReference type="ARBA" id="ARBA00022692"/>
    </source>
</evidence>
<dbReference type="Pfam" id="PF01810">
    <property type="entry name" value="LysE"/>
    <property type="match status" value="1"/>
</dbReference>
<dbReference type="HOGENOM" id="CLU_079569_3_0_4"/>
<dbReference type="PANTHER" id="PTHR30086">
    <property type="entry name" value="ARGININE EXPORTER PROTEIN ARGO"/>
    <property type="match status" value="1"/>
</dbReference>
<feature type="transmembrane region" description="Helical" evidence="6">
    <location>
        <begin position="12"/>
        <end position="32"/>
    </location>
</feature>
<dbReference type="EMBL" id="AM167904">
    <property type="protein sequence ID" value="CAJ49256.1"/>
    <property type="molecule type" value="Genomic_DNA"/>
</dbReference>
<reference evidence="7 8" key="1">
    <citation type="journal article" date="2006" name="J. Bacteriol.">
        <title>Comparison of the genome sequence of the poultry pathogen Bordetella avium with those of B. bronchiseptica, B. pertussis, and B. parapertussis reveals extensive diversity in surface structures associated with host interaction.</title>
        <authorList>
            <person name="Sebaihia M."/>
            <person name="Preston A."/>
            <person name="Maskell D.J."/>
            <person name="Kuzmiak H."/>
            <person name="Connell T.D."/>
            <person name="King N.D."/>
            <person name="Orndorff P.E."/>
            <person name="Miyamoto D.M."/>
            <person name="Thomson N.R."/>
            <person name="Harris D."/>
            <person name="Goble A."/>
            <person name="Lord A."/>
            <person name="Murphy L."/>
            <person name="Quail M.A."/>
            <person name="Rutter S."/>
            <person name="Squares R."/>
            <person name="Squares S."/>
            <person name="Woodward J."/>
            <person name="Parkhill J."/>
            <person name="Temple L.M."/>
        </authorList>
    </citation>
    <scope>NUCLEOTIDE SEQUENCE [LARGE SCALE GENOMIC DNA]</scope>
    <source>
        <strain evidence="7 8">197N</strain>
    </source>
</reference>
<dbReference type="STRING" id="360910.BAV1648"/>
<feature type="transmembrane region" description="Helical" evidence="6">
    <location>
        <begin position="165"/>
        <end position="190"/>
    </location>
</feature>
<dbReference type="eggNOG" id="COG1280">
    <property type="taxonomic scope" value="Bacteria"/>
</dbReference>
<dbReference type="GO" id="GO:0005886">
    <property type="term" value="C:plasma membrane"/>
    <property type="evidence" value="ECO:0007669"/>
    <property type="project" value="UniProtKB-SubCell"/>
</dbReference>
<comment type="subcellular location">
    <subcellularLocation>
        <location evidence="1">Cell membrane</location>
        <topology evidence="1">Multi-pass membrane protein</topology>
    </subcellularLocation>
</comment>
<sequence length="227" mass="23684">VSAYHLRFSPAIAMTATTALLAFSIAALIMTLTPGLDTALVLRTAATEGPRRALMAGLGVCLGCLAWGAAAAFGLGALLAASQLAYDILRLTGAAYLFYLGAGLLWRSRRSAGGGGPDIQQGDTRANVSALGWLRRGCLTNLLNPKVGVFYITFLPQFIPQGVNVLGFSLLLAALHALVGLAWFAALVAATRPLARWLSQSAVGRGLDAATGTVFIAFGLRLALERR</sequence>
<keyword evidence="4 6" id="KW-1133">Transmembrane helix</keyword>